<evidence type="ECO:0000313" key="1">
    <source>
        <dbReference type="EMBL" id="QJF52195.1"/>
    </source>
</evidence>
<keyword evidence="2" id="KW-1185">Reference proteome</keyword>
<dbReference type="Proteomes" id="UP000503308">
    <property type="component" value="Chromosome"/>
</dbReference>
<gene>
    <name evidence="1" type="ORF">G3256_13940</name>
</gene>
<dbReference type="KEGG" id="rpon:G3256_13940"/>
<dbReference type="AlphaFoldDB" id="A0A858SU38"/>
<reference evidence="1 2" key="1">
    <citation type="submission" date="2020-02" db="EMBL/GenBank/DDBJ databases">
        <title>Genome sequence of Roseobacter ponti.</title>
        <authorList>
            <person name="Hollensteiner J."/>
            <person name="Schneider D."/>
            <person name="Poehlein A."/>
            <person name="Daniel R."/>
        </authorList>
    </citation>
    <scope>NUCLEOTIDE SEQUENCE [LARGE SCALE GENOMIC DNA]</scope>
    <source>
        <strain evidence="1 2">DSM 106830</strain>
    </source>
</reference>
<proteinExistence type="predicted"/>
<sequence length="69" mass="7351">MTKTPENDIIAGPQAVDVNAADGGAELTEKTAAELRDICDQTGEPFDGSLTEGQARRRIIALKEAHDLD</sequence>
<protein>
    <submittedName>
        <fullName evidence="1">DUF3072 domain-containing protein</fullName>
    </submittedName>
</protein>
<organism evidence="1 2">
    <name type="scientific">Roseobacter ponti</name>
    <dbReference type="NCBI Taxonomy" id="1891787"/>
    <lineage>
        <taxon>Bacteria</taxon>
        <taxon>Pseudomonadati</taxon>
        <taxon>Pseudomonadota</taxon>
        <taxon>Alphaproteobacteria</taxon>
        <taxon>Rhodobacterales</taxon>
        <taxon>Roseobacteraceae</taxon>
        <taxon>Roseobacter</taxon>
    </lineage>
</organism>
<evidence type="ECO:0000313" key="2">
    <source>
        <dbReference type="Proteomes" id="UP000503308"/>
    </source>
</evidence>
<name>A0A858SU38_9RHOB</name>
<accession>A0A858SU38</accession>
<dbReference type="EMBL" id="CP048788">
    <property type="protein sequence ID" value="QJF52195.1"/>
    <property type="molecule type" value="Genomic_DNA"/>
</dbReference>
<dbReference type="RefSeq" id="WP_169641414.1">
    <property type="nucleotide sequence ID" value="NZ_CP048788.1"/>
</dbReference>